<name>A0A8S3UKH4_MYTED</name>
<feature type="domain" description="Peptidase C14 caspase" evidence="1">
    <location>
        <begin position="52"/>
        <end position="260"/>
    </location>
</feature>
<dbReference type="Gene3D" id="3.40.50.1460">
    <property type="match status" value="1"/>
</dbReference>
<evidence type="ECO:0000313" key="3">
    <source>
        <dbReference type="Proteomes" id="UP000683360"/>
    </source>
</evidence>
<dbReference type="Proteomes" id="UP000683360">
    <property type="component" value="Unassembled WGS sequence"/>
</dbReference>
<dbReference type="SUPFAM" id="SSF52129">
    <property type="entry name" value="Caspase-like"/>
    <property type="match status" value="1"/>
</dbReference>
<proteinExistence type="predicted"/>
<sequence>MSILAKIFPLNEDGASDNYEKFKAFWSQVEGCEVEKICMKNYSPPRIEKDFENQLESLREKFEEGKKYKYLVLAVSSHGIEKDTDGKDVTFEIVWGKDLDKRYKVNELLEKFKEVKEQKIFIMQMCRNRSDKTTVTLLGKDQGVMHHSMTEPNLPIHAPAIGNEPTPDELTAGAHGKSRSTEALNSIAWPKTWKLAQPCIRDSIVMFSSPSGYLSYHNLNMEDAGGWIFVSMEKLLKSLKGEKISVIDLFLMVNQKMSETFTINDKFIGLSSFNHMLTQDIIIKFKN</sequence>
<dbReference type="InterPro" id="IPR011600">
    <property type="entry name" value="Pept_C14_caspase"/>
</dbReference>
<dbReference type="Pfam" id="PF00656">
    <property type="entry name" value="Peptidase_C14"/>
    <property type="match status" value="1"/>
</dbReference>
<dbReference type="OrthoDB" id="6133768at2759"/>
<organism evidence="2 3">
    <name type="scientific">Mytilus edulis</name>
    <name type="common">Blue mussel</name>
    <dbReference type="NCBI Taxonomy" id="6550"/>
    <lineage>
        <taxon>Eukaryota</taxon>
        <taxon>Metazoa</taxon>
        <taxon>Spiralia</taxon>
        <taxon>Lophotrochozoa</taxon>
        <taxon>Mollusca</taxon>
        <taxon>Bivalvia</taxon>
        <taxon>Autobranchia</taxon>
        <taxon>Pteriomorphia</taxon>
        <taxon>Mytilida</taxon>
        <taxon>Mytiloidea</taxon>
        <taxon>Mytilidae</taxon>
        <taxon>Mytilinae</taxon>
        <taxon>Mytilus</taxon>
    </lineage>
</organism>
<evidence type="ECO:0000313" key="2">
    <source>
        <dbReference type="EMBL" id="CAG2246075.1"/>
    </source>
</evidence>
<protein>
    <recommendedName>
        <fullName evidence="1">Peptidase C14 caspase domain-containing protein</fullName>
    </recommendedName>
</protein>
<gene>
    <name evidence="2" type="ORF">MEDL_58072</name>
</gene>
<dbReference type="InterPro" id="IPR029030">
    <property type="entry name" value="Caspase-like_dom_sf"/>
</dbReference>
<reference evidence="2" key="1">
    <citation type="submission" date="2021-03" db="EMBL/GenBank/DDBJ databases">
        <authorList>
            <person name="Bekaert M."/>
        </authorList>
    </citation>
    <scope>NUCLEOTIDE SEQUENCE</scope>
</reference>
<dbReference type="EMBL" id="CAJPWZ010002825">
    <property type="protein sequence ID" value="CAG2246075.1"/>
    <property type="molecule type" value="Genomic_DNA"/>
</dbReference>
<comment type="caution">
    <text evidence="2">The sequence shown here is derived from an EMBL/GenBank/DDBJ whole genome shotgun (WGS) entry which is preliminary data.</text>
</comment>
<dbReference type="AlphaFoldDB" id="A0A8S3UKH4"/>
<dbReference type="GO" id="GO:0006508">
    <property type="term" value="P:proteolysis"/>
    <property type="evidence" value="ECO:0007669"/>
    <property type="project" value="InterPro"/>
</dbReference>
<accession>A0A8S3UKH4</accession>
<evidence type="ECO:0000259" key="1">
    <source>
        <dbReference type="Pfam" id="PF00656"/>
    </source>
</evidence>
<dbReference type="GO" id="GO:0004197">
    <property type="term" value="F:cysteine-type endopeptidase activity"/>
    <property type="evidence" value="ECO:0007669"/>
    <property type="project" value="InterPro"/>
</dbReference>
<keyword evidence="3" id="KW-1185">Reference proteome</keyword>